<protein>
    <submittedName>
        <fullName evidence="13">Uncharacterized protein LOC106456869</fullName>
    </submittedName>
</protein>
<dbReference type="CDD" id="cd04704">
    <property type="entry name" value="PLA2_bee_venom_like"/>
    <property type="match status" value="1"/>
</dbReference>
<accession>A0ABM1S414</accession>
<dbReference type="Pfam" id="PF05826">
    <property type="entry name" value="Phospholip_A2_2"/>
    <property type="match status" value="1"/>
</dbReference>
<comment type="catalytic activity">
    <reaction evidence="1">
        <text>a 1,2-diacyl-sn-glycero-3-phosphocholine + H2O = a 1-acyl-sn-glycero-3-phosphocholine + a fatty acid + H(+)</text>
        <dbReference type="Rhea" id="RHEA:15801"/>
        <dbReference type="ChEBI" id="CHEBI:15377"/>
        <dbReference type="ChEBI" id="CHEBI:15378"/>
        <dbReference type="ChEBI" id="CHEBI:28868"/>
        <dbReference type="ChEBI" id="CHEBI:57643"/>
        <dbReference type="ChEBI" id="CHEBI:58168"/>
        <dbReference type="EC" id="3.1.1.4"/>
    </reaction>
</comment>
<dbReference type="InterPro" id="IPR036444">
    <property type="entry name" value="PLipase_A2_dom_sf"/>
</dbReference>
<comment type="cofactor">
    <cofactor evidence="2">
        <name>Ca(2+)</name>
        <dbReference type="ChEBI" id="CHEBI:29108"/>
    </cofactor>
</comment>
<name>A0ABM1S414_LIMPO</name>
<gene>
    <name evidence="13" type="primary">LOC106456869</name>
</gene>
<evidence type="ECO:0000256" key="3">
    <source>
        <dbReference type="ARBA" id="ARBA00004613"/>
    </source>
</evidence>
<evidence type="ECO:0000256" key="6">
    <source>
        <dbReference type="ARBA" id="ARBA00022837"/>
    </source>
</evidence>
<keyword evidence="9" id="KW-0865">Zymogen</keyword>
<reference evidence="13" key="1">
    <citation type="submission" date="2025-08" db="UniProtKB">
        <authorList>
            <consortium name="RefSeq"/>
        </authorList>
    </citation>
    <scope>IDENTIFICATION</scope>
    <source>
        <tissue evidence="13">Muscle</tissue>
    </source>
</reference>
<sequence length="277" mass="30999">MIHQILSLALVSVALTSAEAKPSQVPVKTATPKKATSVVYDTVFYLEKGGHRMVEAVLAKSNEGKSDIDDCYIYGDVNIIKKVLDDVPVSLINLVETRDMTQMIDTCNVLLLTKLESGTFHLYPKGVANAATNHGFLIYPGTKWCGAGNVAERYEDLGPAQETDICCRAHDHCNDTIPSLQTKYGLKNVALYTKSLCDCDDVFSWCLKKANTKTSNGIGRVFFNVLQVQCFKLEHPVVKCLRYKGLPLIYSSCQEYQLDKDKSHEWQWFDAQYYDSS</sequence>
<dbReference type="GeneID" id="106456869"/>
<evidence type="ECO:0000313" key="13">
    <source>
        <dbReference type="RefSeq" id="XP_022238369.1"/>
    </source>
</evidence>
<evidence type="ECO:0000256" key="8">
    <source>
        <dbReference type="ARBA" id="ARBA00023098"/>
    </source>
</evidence>
<comment type="subcellular location">
    <subcellularLocation>
        <location evidence="3">Secreted</location>
    </subcellularLocation>
</comment>
<feature type="chain" id="PRO_5047277962" evidence="10">
    <location>
        <begin position="21"/>
        <end position="277"/>
    </location>
</feature>
<dbReference type="PANTHER" id="PTHR12253">
    <property type="entry name" value="RH14732P"/>
    <property type="match status" value="1"/>
</dbReference>
<evidence type="ECO:0000256" key="9">
    <source>
        <dbReference type="ARBA" id="ARBA00023145"/>
    </source>
</evidence>
<feature type="domain" description="Phospholipase A2-like central" evidence="11">
    <location>
        <begin position="138"/>
        <end position="233"/>
    </location>
</feature>
<dbReference type="Proteomes" id="UP000694941">
    <property type="component" value="Unplaced"/>
</dbReference>
<keyword evidence="12" id="KW-1185">Reference proteome</keyword>
<proteinExistence type="inferred from homology"/>
<feature type="signal peptide" evidence="10">
    <location>
        <begin position="1"/>
        <end position="20"/>
    </location>
</feature>
<evidence type="ECO:0000259" key="11">
    <source>
        <dbReference type="Pfam" id="PF05826"/>
    </source>
</evidence>
<keyword evidence="10" id="KW-0732">Signal</keyword>
<evidence type="ECO:0000256" key="1">
    <source>
        <dbReference type="ARBA" id="ARBA00001604"/>
    </source>
</evidence>
<keyword evidence="6" id="KW-0106">Calcium</keyword>
<dbReference type="Gene3D" id="1.20.90.10">
    <property type="entry name" value="Phospholipase A2 domain"/>
    <property type="match status" value="1"/>
</dbReference>
<evidence type="ECO:0000256" key="5">
    <source>
        <dbReference type="ARBA" id="ARBA00022525"/>
    </source>
</evidence>
<keyword evidence="5" id="KW-0964">Secreted</keyword>
<comment type="similarity">
    <text evidence="4">Belongs to the phospholipase A2 family. Group III subfamily.</text>
</comment>
<dbReference type="SUPFAM" id="SSF48619">
    <property type="entry name" value="Phospholipase A2, PLA2"/>
    <property type="match status" value="1"/>
</dbReference>
<evidence type="ECO:0000313" key="12">
    <source>
        <dbReference type="Proteomes" id="UP000694941"/>
    </source>
</evidence>
<keyword evidence="8" id="KW-0443">Lipid metabolism</keyword>
<dbReference type="RefSeq" id="XP_022238369.1">
    <property type="nucleotide sequence ID" value="XM_022382661.1"/>
</dbReference>
<evidence type="ECO:0000256" key="10">
    <source>
        <dbReference type="SAM" id="SignalP"/>
    </source>
</evidence>
<dbReference type="PROSITE" id="PS00118">
    <property type="entry name" value="PA2_HIS"/>
    <property type="match status" value="1"/>
</dbReference>
<evidence type="ECO:0000256" key="4">
    <source>
        <dbReference type="ARBA" id="ARBA00009659"/>
    </source>
</evidence>
<dbReference type="InterPro" id="IPR016090">
    <property type="entry name" value="PLA2-like_dom"/>
</dbReference>
<evidence type="ECO:0000256" key="7">
    <source>
        <dbReference type="ARBA" id="ARBA00022963"/>
    </source>
</evidence>
<organism evidence="12 13">
    <name type="scientific">Limulus polyphemus</name>
    <name type="common">Atlantic horseshoe crab</name>
    <dbReference type="NCBI Taxonomy" id="6850"/>
    <lineage>
        <taxon>Eukaryota</taxon>
        <taxon>Metazoa</taxon>
        <taxon>Ecdysozoa</taxon>
        <taxon>Arthropoda</taxon>
        <taxon>Chelicerata</taxon>
        <taxon>Merostomata</taxon>
        <taxon>Xiphosura</taxon>
        <taxon>Limulidae</taxon>
        <taxon>Limulus</taxon>
    </lineage>
</organism>
<evidence type="ECO:0000256" key="2">
    <source>
        <dbReference type="ARBA" id="ARBA00001913"/>
    </source>
</evidence>
<dbReference type="InterPro" id="IPR033113">
    <property type="entry name" value="PLA2_histidine"/>
</dbReference>
<keyword evidence="7" id="KW-0442">Lipid degradation</keyword>